<dbReference type="InterPro" id="IPR017452">
    <property type="entry name" value="GPCR_Rhodpsn_7TM"/>
</dbReference>
<evidence type="ECO:0000256" key="4">
    <source>
        <dbReference type="ARBA" id="ARBA00022989"/>
    </source>
</evidence>
<evidence type="ECO:0000256" key="3">
    <source>
        <dbReference type="ARBA" id="ARBA00022692"/>
    </source>
</evidence>
<keyword evidence="5" id="KW-0297">G-protein coupled receptor</keyword>
<evidence type="ECO:0000256" key="1">
    <source>
        <dbReference type="ARBA" id="ARBA00004651"/>
    </source>
</evidence>
<dbReference type="WBParaSite" id="PDA_v2.g23811.t1">
    <property type="protein sequence ID" value="PDA_v2.g23811.t1"/>
    <property type="gene ID" value="PDA_v2.g23811"/>
</dbReference>
<comment type="subcellular location">
    <subcellularLocation>
        <location evidence="1">Cell membrane</location>
        <topology evidence="1">Multi-pass membrane protein</topology>
    </subcellularLocation>
</comment>
<evidence type="ECO:0000313" key="10">
    <source>
        <dbReference type="Proteomes" id="UP000887578"/>
    </source>
</evidence>
<evidence type="ECO:0000256" key="8">
    <source>
        <dbReference type="SAM" id="Phobius"/>
    </source>
</evidence>
<dbReference type="AlphaFoldDB" id="A0A914PZI2"/>
<feature type="transmembrane region" description="Helical" evidence="8">
    <location>
        <begin position="204"/>
        <end position="222"/>
    </location>
</feature>
<dbReference type="SUPFAM" id="SSF81321">
    <property type="entry name" value="Family A G protein-coupled receptor-like"/>
    <property type="match status" value="1"/>
</dbReference>
<keyword evidence="3 8" id="KW-0812">Transmembrane</keyword>
<keyword evidence="7" id="KW-0807">Transducer</keyword>
<dbReference type="GO" id="GO:0004930">
    <property type="term" value="F:G protein-coupled receptor activity"/>
    <property type="evidence" value="ECO:0007669"/>
    <property type="project" value="UniProtKB-KW"/>
</dbReference>
<dbReference type="PROSITE" id="PS50262">
    <property type="entry name" value="G_PROTEIN_RECEP_F1_2"/>
    <property type="match status" value="1"/>
</dbReference>
<feature type="transmembrane region" description="Helical" evidence="8">
    <location>
        <begin position="252"/>
        <end position="276"/>
    </location>
</feature>
<keyword evidence="10" id="KW-1185">Reference proteome</keyword>
<sequence>MSNDIITTCFPNGTDTEKEMLEQSQKIQYILKVYFGYLSIPFAGLGLIMSILFIISVIKAVKQHRVSRKCYVLIINRSIGDALSCLMALVLVGYVLIKAEPNQDIVHVYDIFFIASFWSGMISYVSLSVLKLFAVARPFHYRNTVTMKSCIYLVIGSWVVFLIVLACTLGATAITKISFLRHWSGCKIETCLRRAYRTRNALTVGIYAFTIICFILTVIYLYRARKFVHGFHKNRHSTTVKPKFLQFPLWKLAVNVGTFAGFNSFYIIRLVTILIYGNSDLCFWLKNKPIMMETLGIVRLFLLARIIVDPIISFIMDYQIKKSVFAILGIHGKVEPSDSSKPFRKETCSSDYQIRIKSSTANIENEFSTQSTDLNVSNNINSFS</sequence>
<feature type="transmembrane region" description="Helical" evidence="8">
    <location>
        <begin position="34"/>
        <end position="58"/>
    </location>
</feature>
<evidence type="ECO:0000256" key="2">
    <source>
        <dbReference type="ARBA" id="ARBA00022475"/>
    </source>
</evidence>
<dbReference type="Gene3D" id="1.20.1070.10">
    <property type="entry name" value="Rhodopsin 7-helix transmembrane proteins"/>
    <property type="match status" value="1"/>
</dbReference>
<name>A0A914PZI2_9BILA</name>
<dbReference type="PANTHER" id="PTHR37441">
    <property type="entry name" value="PROTEIN CBG16518"/>
    <property type="match status" value="1"/>
</dbReference>
<feature type="transmembrane region" description="Helical" evidence="8">
    <location>
        <begin position="296"/>
        <end position="316"/>
    </location>
</feature>
<dbReference type="GO" id="GO:0005886">
    <property type="term" value="C:plasma membrane"/>
    <property type="evidence" value="ECO:0007669"/>
    <property type="project" value="UniProtKB-SubCell"/>
</dbReference>
<feature type="transmembrane region" description="Helical" evidence="8">
    <location>
        <begin position="79"/>
        <end position="97"/>
    </location>
</feature>
<keyword evidence="4 8" id="KW-1133">Transmembrane helix</keyword>
<keyword evidence="5" id="KW-0675">Receptor</keyword>
<evidence type="ECO:0000256" key="5">
    <source>
        <dbReference type="ARBA" id="ARBA00023040"/>
    </source>
</evidence>
<evidence type="ECO:0000256" key="6">
    <source>
        <dbReference type="ARBA" id="ARBA00023136"/>
    </source>
</evidence>
<dbReference type="PANTHER" id="PTHR37441:SF7">
    <property type="entry name" value="G-PROTEIN COUPLED RECEPTORS FAMILY 1 PROFILE DOMAIN-CONTAINING PROTEIN"/>
    <property type="match status" value="1"/>
</dbReference>
<reference evidence="11" key="1">
    <citation type="submission" date="2022-11" db="UniProtKB">
        <authorList>
            <consortium name="WormBaseParasite"/>
        </authorList>
    </citation>
    <scope>IDENTIFICATION</scope>
</reference>
<feature type="domain" description="G-protein coupled receptors family 1 profile" evidence="9">
    <location>
        <begin position="49"/>
        <end position="313"/>
    </location>
</feature>
<evidence type="ECO:0000259" key="9">
    <source>
        <dbReference type="PROSITE" id="PS50262"/>
    </source>
</evidence>
<feature type="transmembrane region" description="Helical" evidence="8">
    <location>
        <begin position="151"/>
        <end position="174"/>
    </location>
</feature>
<proteinExistence type="predicted"/>
<dbReference type="InterPro" id="IPR040435">
    <property type="entry name" value="Put_GPCR_Chromadorea"/>
</dbReference>
<keyword evidence="2" id="KW-1003">Cell membrane</keyword>
<organism evidence="10 11">
    <name type="scientific">Panagrolaimus davidi</name>
    <dbReference type="NCBI Taxonomy" id="227884"/>
    <lineage>
        <taxon>Eukaryota</taxon>
        <taxon>Metazoa</taxon>
        <taxon>Ecdysozoa</taxon>
        <taxon>Nematoda</taxon>
        <taxon>Chromadorea</taxon>
        <taxon>Rhabditida</taxon>
        <taxon>Tylenchina</taxon>
        <taxon>Panagrolaimomorpha</taxon>
        <taxon>Panagrolaimoidea</taxon>
        <taxon>Panagrolaimidae</taxon>
        <taxon>Panagrolaimus</taxon>
    </lineage>
</organism>
<evidence type="ECO:0000256" key="7">
    <source>
        <dbReference type="ARBA" id="ARBA00023224"/>
    </source>
</evidence>
<keyword evidence="6 8" id="KW-0472">Membrane</keyword>
<dbReference type="Proteomes" id="UP000887578">
    <property type="component" value="Unplaced"/>
</dbReference>
<protein>
    <submittedName>
        <fullName evidence="11">G-protein coupled receptors family 1 profile domain-containing protein</fullName>
    </submittedName>
</protein>
<feature type="transmembrane region" description="Helical" evidence="8">
    <location>
        <begin position="109"/>
        <end position="130"/>
    </location>
</feature>
<evidence type="ECO:0000313" key="11">
    <source>
        <dbReference type="WBParaSite" id="PDA_v2.g23811.t1"/>
    </source>
</evidence>
<dbReference type="CDD" id="cd00637">
    <property type="entry name" value="7tm_classA_rhodopsin-like"/>
    <property type="match status" value="1"/>
</dbReference>
<accession>A0A914PZI2</accession>